<evidence type="ECO:0000259" key="6">
    <source>
        <dbReference type="PROSITE" id="PS50928"/>
    </source>
</evidence>
<accession>A0A8D5ZJ24</accession>
<dbReference type="KEGG" id="csty:KN1_14530"/>
<reference evidence="7 8" key="1">
    <citation type="submission" date="2021-04" db="EMBL/GenBank/DDBJ databases">
        <title>Complete genome sequence of Stygiolobus sp. KN-1.</title>
        <authorList>
            <person name="Nakamura K."/>
            <person name="Sakai H."/>
            <person name="Kurosawa N."/>
        </authorList>
    </citation>
    <scope>NUCLEOTIDE SEQUENCE [LARGE SCALE GENOMIC DNA]</scope>
    <source>
        <strain evidence="7 8">KN-1</strain>
    </source>
</reference>
<protein>
    <submittedName>
        <fullName evidence="7">Peptide transporter</fullName>
    </submittedName>
</protein>
<dbReference type="AlphaFoldDB" id="A0A8D5ZJ24"/>
<dbReference type="GeneID" id="66163169"/>
<dbReference type="PANTHER" id="PTHR42729:SF1">
    <property type="entry name" value="OLIGO_DIPEPTIDE TRANSPORT, PERMEASE PROTEIN (DPPC-2)"/>
    <property type="match status" value="1"/>
</dbReference>
<feature type="transmembrane region" description="Helical" evidence="5">
    <location>
        <begin position="275"/>
        <end position="297"/>
    </location>
</feature>
<organism evidence="7 8">
    <name type="scientific">Stygiolobus caldivivus</name>
    <dbReference type="NCBI Taxonomy" id="2824673"/>
    <lineage>
        <taxon>Archaea</taxon>
        <taxon>Thermoproteota</taxon>
        <taxon>Thermoprotei</taxon>
        <taxon>Sulfolobales</taxon>
        <taxon>Sulfolobaceae</taxon>
        <taxon>Stygiolobus</taxon>
    </lineage>
</organism>
<feature type="transmembrane region" description="Helical" evidence="5">
    <location>
        <begin position="12"/>
        <end position="33"/>
    </location>
</feature>
<gene>
    <name evidence="7" type="ORF">KN1_14530</name>
</gene>
<feature type="transmembrane region" description="Helical" evidence="5">
    <location>
        <begin position="447"/>
        <end position="468"/>
    </location>
</feature>
<evidence type="ECO:0000256" key="1">
    <source>
        <dbReference type="ARBA" id="ARBA00004141"/>
    </source>
</evidence>
<dbReference type="CDD" id="cd06261">
    <property type="entry name" value="TM_PBP2"/>
    <property type="match status" value="1"/>
</dbReference>
<dbReference type="Pfam" id="PF12911">
    <property type="entry name" value="OppC_N"/>
    <property type="match status" value="1"/>
</dbReference>
<feature type="transmembrane region" description="Helical" evidence="5">
    <location>
        <begin position="388"/>
        <end position="410"/>
    </location>
</feature>
<dbReference type="RefSeq" id="WP_221286574.1">
    <property type="nucleotide sequence ID" value="NZ_AP024597.1"/>
</dbReference>
<keyword evidence="5" id="KW-0813">Transport</keyword>
<feature type="transmembrane region" description="Helical" evidence="5">
    <location>
        <begin position="339"/>
        <end position="357"/>
    </location>
</feature>
<dbReference type="SUPFAM" id="SSF161098">
    <property type="entry name" value="MetI-like"/>
    <property type="match status" value="1"/>
</dbReference>
<dbReference type="Pfam" id="PF00528">
    <property type="entry name" value="BPD_transp_1"/>
    <property type="match status" value="1"/>
</dbReference>
<keyword evidence="4 5" id="KW-0472">Membrane</keyword>
<evidence type="ECO:0000256" key="5">
    <source>
        <dbReference type="RuleBase" id="RU363032"/>
    </source>
</evidence>
<dbReference type="InterPro" id="IPR000515">
    <property type="entry name" value="MetI-like"/>
</dbReference>
<feature type="transmembrane region" description="Helical" evidence="5">
    <location>
        <begin position="309"/>
        <end position="333"/>
    </location>
</feature>
<dbReference type="EMBL" id="AP024597">
    <property type="protein sequence ID" value="BCU70156.1"/>
    <property type="molecule type" value="Genomic_DNA"/>
</dbReference>
<dbReference type="InterPro" id="IPR025966">
    <property type="entry name" value="OppC_N"/>
</dbReference>
<sequence length="484" mass="52604">MNRVLRDLLHRKSFIISLAILIFFVLIAVIGPMTTPYKNPYSSSEYYVAGPYAVPSWATIFPQYKDYPPDMSATLNLTSSSGNGQVSYNGSYYVVYLKPKQSANLTFTLDWKYSYPYSFTFSTKVIPYTTQGVQVNVYGVNTSGYKFFLLSYVPSIYQFEYNYPTSPLNLNTPNPISVSPSTLNPSDSPYVASLPYSQQALVGLQLPVQLMGKPGPVSVIVSVINIGSTPAKVYIAPIHFSDLGRAFGILGTDDNGASVYAEYVIGARFDLELSVVASILIVGIGLIFGLIAGYVGGKTDLVLNSLTDFFLTIPGLPLLISLETVFVVTGIAAKISKPVLILLIIGGLSWMGTMKIIRSVTLSVRSRTFVEASRAMGGGPFHIIRKHILPNILGVVFAQLAYDVPVVILIESGLDFLGFGISLSEFPTWGNMLGAATDAASSANSFAWWWVIPPGLSIVLLSVAFYYFGTALQDVLSPFKVRGE</sequence>
<dbReference type="PROSITE" id="PS50928">
    <property type="entry name" value="ABC_TM1"/>
    <property type="match status" value="1"/>
</dbReference>
<evidence type="ECO:0000256" key="3">
    <source>
        <dbReference type="ARBA" id="ARBA00022989"/>
    </source>
</evidence>
<comment type="similarity">
    <text evidence="5">Belongs to the binding-protein-dependent transport system permease family.</text>
</comment>
<evidence type="ECO:0000313" key="8">
    <source>
        <dbReference type="Proteomes" id="UP000825123"/>
    </source>
</evidence>
<comment type="subcellular location">
    <subcellularLocation>
        <location evidence="5">Cell membrane</location>
        <topology evidence="5">Multi-pass membrane protein</topology>
    </subcellularLocation>
    <subcellularLocation>
        <location evidence="1">Membrane</location>
        <topology evidence="1">Multi-pass membrane protein</topology>
    </subcellularLocation>
</comment>
<evidence type="ECO:0000256" key="2">
    <source>
        <dbReference type="ARBA" id="ARBA00022692"/>
    </source>
</evidence>
<keyword evidence="2 5" id="KW-0812">Transmembrane</keyword>
<dbReference type="Gene3D" id="1.10.3720.10">
    <property type="entry name" value="MetI-like"/>
    <property type="match status" value="1"/>
</dbReference>
<dbReference type="PANTHER" id="PTHR42729">
    <property type="entry name" value="OLIGO/DIPEPTIDE TRANSPORT, PERMEASE PROTEIN (DPPC-2)"/>
    <property type="match status" value="1"/>
</dbReference>
<name>A0A8D5ZJ24_9CREN</name>
<keyword evidence="8" id="KW-1185">Reference proteome</keyword>
<proteinExistence type="inferred from homology"/>
<evidence type="ECO:0000313" key="7">
    <source>
        <dbReference type="EMBL" id="BCU70156.1"/>
    </source>
</evidence>
<dbReference type="GO" id="GO:0055085">
    <property type="term" value="P:transmembrane transport"/>
    <property type="evidence" value="ECO:0007669"/>
    <property type="project" value="InterPro"/>
</dbReference>
<dbReference type="Proteomes" id="UP000825123">
    <property type="component" value="Chromosome"/>
</dbReference>
<evidence type="ECO:0000256" key="4">
    <source>
        <dbReference type="ARBA" id="ARBA00023136"/>
    </source>
</evidence>
<dbReference type="InterPro" id="IPR035906">
    <property type="entry name" value="MetI-like_sf"/>
</dbReference>
<feature type="domain" description="ABC transmembrane type-1" evidence="6">
    <location>
        <begin position="267"/>
        <end position="469"/>
    </location>
</feature>
<dbReference type="GO" id="GO:0005886">
    <property type="term" value="C:plasma membrane"/>
    <property type="evidence" value="ECO:0007669"/>
    <property type="project" value="UniProtKB-SubCell"/>
</dbReference>
<keyword evidence="3 5" id="KW-1133">Transmembrane helix</keyword>